<dbReference type="Gene3D" id="3.90.550.10">
    <property type="entry name" value="Spore Coat Polysaccharide Biosynthesis Protein SpsA, Chain A"/>
    <property type="match status" value="1"/>
</dbReference>
<dbReference type="AlphaFoldDB" id="A0A4R2MQX3"/>
<protein>
    <submittedName>
        <fullName evidence="5">GT2 family glycosyltransferase</fullName>
    </submittedName>
</protein>
<accession>A0A4R2MQX3</accession>
<evidence type="ECO:0000256" key="2">
    <source>
        <dbReference type="ARBA" id="ARBA00022676"/>
    </source>
</evidence>
<dbReference type="PANTHER" id="PTHR43179">
    <property type="entry name" value="RHAMNOSYLTRANSFERASE WBBL"/>
    <property type="match status" value="1"/>
</dbReference>
<dbReference type="Proteomes" id="UP000295106">
    <property type="component" value="Unassembled WGS sequence"/>
</dbReference>
<dbReference type="SUPFAM" id="SSF53448">
    <property type="entry name" value="Nucleotide-diphospho-sugar transferases"/>
    <property type="match status" value="1"/>
</dbReference>
<dbReference type="InterPro" id="IPR001173">
    <property type="entry name" value="Glyco_trans_2-like"/>
</dbReference>
<dbReference type="EMBL" id="SLXD01000001">
    <property type="protein sequence ID" value="TCP05586.1"/>
    <property type="molecule type" value="Genomic_DNA"/>
</dbReference>
<evidence type="ECO:0000259" key="4">
    <source>
        <dbReference type="Pfam" id="PF00535"/>
    </source>
</evidence>
<reference evidence="5 6" key="1">
    <citation type="submission" date="2019-03" db="EMBL/GenBank/DDBJ databases">
        <title>Genomic Encyclopedia of Type Strains, Phase IV (KMG-IV): sequencing the most valuable type-strain genomes for metagenomic binning, comparative biology and taxonomic classification.</title>
        <authorList>
            <person name="Goeker M."/>
        </authorList>
    </citation>
    <scope>NUCLEOTIDE SEQUENCE [LARGE SCALE GENOMIC DNA]</scope>
    <source>
        <strain evidence="5 6">DSM 1709</strain>
    </source>
</reference>
<dbReference type="GO" id="GO:0016757">
    <property type="term" value="F:glycosyltransferase activity"/>
    <property type="evidence" value="ECO:0007669"/>
    <property type="project" value="UniProtKB-KW"/>
</dbReference>
<dbReference type="Pfam" id="PF00535">
    <property type="entry name" value="Glycos_transf_2"/>
    <property type="match status" value="1"/>
</dbReference>
<evidence type="ECO:0000313" key="6">
    <source>
        <dbReference type="Proteomes" id="UP000295106"/>
    </source>
</evidence>
<gene>
    <name evidence="5" type="ORF">EV684_101458</name>
</gene>
<dbReference type="PANTHER" id="PTHR43179:SF12">
    <property type="entry name" value="GALACTOFURANOSYLTRANSFERASE GLFT2"/>
    <property type="match status" value="1"/>
</dbReference>
<evidence type="ECO:0000256" key="1">
    <source>
        <dbReference type="ARBA" id="ARBA00006739"/>
    </source>
</evidence>
<comment type="caution">
    <text evidence="5">The sequence shown here is derived from an EMBL/GenBank/DDBJ whole genome shotgun (WGS) entry which is preliminary data.</text>
</comment>
<organism evidence="5 6">
    <name type="scientific">Rubrivivax gelatinosus</name>
    <name type="common">Rhodocyclus gelatinosus</name>
    <name type="synonym">Rhodopseudomonas gelatinosa</name>
    <dbReference type="NCBI Taxonomy" id="28068"/>
    <lineage>
        <taxon>Bacteria</taxon>
        <taxon>Pseudomonadati</taxon>
        <taxon>Pseudomonadota</taxon>
        <taxon>Betaproteobacteria</taxon>
        <taxon>Burkholderiales</taxon>
        <taxon>Sphaerotilaceae</taxon>
        <taxon>Rubrivivax</taxon>
    </lineage>
</organism>
<keyword evidence="2" id="KW-0328">Glycosyltransferase</keyword>
<evidence type="ECO:0000256" key="3">
    <source>
        <dbReference type="ARBA" id="ARBA00022679"/>
    </source>
</evidence>
<dbReference type="InterPro" id="IPR029044">
    <property type="entry name" value="Nucleotide-diphossugar_trans"/>
</dbReference>
<feature type="domain" description="Glycosyltransferase 2-like" evidence="4">
    <location>
        <begin position="13"/>
        <end position="190"/>
    </location>
</feature>
<name>A0A4R2MQX3_RUBGE</name>
<evidence type="ECO:0000313" key="5">
    <source>
        <dbReference type="EMBL" id="TCP05586.1"/>
    </source>
</evidence>
<sequence length="325" mass="35666">MIPGVPPAMNLLTVVVCTHDRAALLARTLDSLDAARRPAEGVDVLVVANHCRDGTHEMLQARSARPGGLPLRWLAEPKKGKSHALNLALREVRTPLLAFVDDDQRADAGFLQAIVDAAREQPEAALICGRLVPDWDGREPPWVHDPGPYRIYPLPVPTFDCGDAGRWLTPDIALPSGGNAVVRTEWLARIGPFSTELGPVGHDLGGSEDSEWFLRALGVGARLWYAPAMLQRHHVDPERLELGFLMRLARRRTESTVGLPGHEAGTGGVPGWAWRKLGGYAARALLTLRADRRRFYLMRAAAALGEVEGYRRLQRDARLAAGRRP</sequence>
<proteinExistence type="inferred from homology"/>
<comment type="similarity">
    <text evidence="1">Belongs to the glycosyltransferase 2 family.</text>
</comment>
<keyword evidence="3 5" id="KW-0808">Transferase</keyword>